<accession>A0A815B2Q7</accession>
<name>A0A815B2Q7_9BILA</name>
<sequence>MNDEHSKQSSHLDRKDHDDHLKSTNQLSLQIAQPMSFHPSLSVHFGNILEVDADCIVNAANEGLLGGGGVDHLIHQMAGPALAQFCSKLPVDSQGVRCSVGHSVITPGFMSKINEEVLFLSTNIPLFGVDGQYLYLPGYSGSLCEQFQRTFCLNSGRYRSACIVLNHTGDGFYLSRTDYVGPACEYITAIPCTNLCNKTQEKCLYSKDITEPY</sequence>
<gene>
    <name evidence="2" type="ORF">KQP761_LOCUS3025</name>
</gene>
<reference evidence="2" key="1">
    <citation type="submission" date="2021-02" db="EMBL/GenBank/DDBJ databases">
        <authorList>
            <person name="Nowell W R."/>
        </authorList>
    </citation>
    <scope>NUCLEOTIDE SEQUENCE</scope>
</reference>
<feature type="domain" description="Macro" evidence="1">
    <location>
        <begin position="28"/>
        <end position="213"/>
    </location>
</feature>
<dbReference type="InterPro" id="IPR043472">
    <property type="entry name" value="Macro_dom-like"/>
</dbReference>
<comment type="caution">
    <text evidence="2">The sequence shown here is derived from an EMBL/GenBank/DDBJ whole genome shotgun (WGS) entry which is preliminary data.</text>
</comment>
<dbReference type="PANTHER" id="PTHR11106:SF27">
    <property type="entry name" value="MACRO DOMAIN-CONTAINING PROTEIN"/>
    <property type="match status" value="1"/>
</dbReference>
<dbReference type="OrthoDB" id="6077599at2759"/>
<dbReference type="SUPFAM" id="SSF52949">
    <property type="entry name" value="Macro domain-like"/>
    <property type="match status" value="1"/>
</dbReference>
<evidence type="ECO:0000313" key="3">
    <source>
        <dbReference type="Proteomes" id="UP000663834"/>
    </source>
</evidence>
<dbReference type="PROSITE" id="PS51154">
    <property type="entry name" value="MACRO"/>
    <property type="match status" value="1"/>
</dbReference>
<evidence type="ECO:0000259" key="1">
    <source>
        <dbReference type="PROSITE" id="PS51154"/>
    </source>
</evidence>
<dbReference type="AlphaFoldDB" id="A0A815B2Q7"/>
<evidence type="ECO:0000313" key="2">
    <source>
        <dbReference type="EMBL" id="CAF1265446.1"/>
    </source>
</evidence>
<dbReference type="Pfam" id="PF01661">
    <property type="entry name" value="Macro"/>
    <property type="match status" value="1"/>
</dbReference>
<organism evidence="2 3">
    <name type="scientific">Rotaria magnacalcarata</name>
    <dbReference type="NCBI Taxonomy" id="392030"/>
    <lineage>
        <taxon>Eukaryota</taxon>
        <taxon>Metazoa</taxon>
        <taxon>Spiralia</taxon>
        <taxon>Gnathifera</taxon>
        <taxon>Rotifera</taxon>
        <taxon>Eurotatoria</taxon>
        <taxon>Bdelloidea</taxon>
        <taxon>Philodinida</taxon>
        <taxon>Philodinidae</taxon>
        <taxon>Rotaria</taxon>
    </lineage>
</organism>
<proteinExistence type="predicted"/>
<dbReference type="InterPro" id="IPR002589">
    <property type="entry name" value="Macro_dom"/>
</dbReference>
<dbReference type="EMBL" id="CAJNOW010000185">
    <property type="protein sequence ID" value="CAF1265446.1"/>
    <property type="molecule type" value="Genomic_DNA"/>
</dbReference>
<dbReference type="Gene3D" id="3.40.220.10">
    <property type="entry name" value="Leucine Aminopeptidase, subunit E, domain 1"/>
    <property type="match status" value="1"/>
</dbReference>
<dbReference type="PANTHER" id="PTHR11106">
    <property type="entry name" value="GANGLIOSIDE INDUCED DIFFERENTIATION ASSOCIATED PROTEIN 2-RELATED"/>
    <property type="match status" value="1"/>
</dbReference>
<protein>
    <recommendedName>
        <fullName evidence="1">Macro domain-containing protein</fullName>
    </recommendedName>
</protein>
<dbReference type="Proteomes" id="UP000663834">
    <property type="component" value="Unassembled WGS sequence"/>
</dbReference>